<accession>A0A914D8V3</accession>
<dbReference type="Proteomes" id="UP000887540">
    <property type="component" value="Unplaced"/>
</dbReference>
<comment type="similarity">
    <text evidence="2">Belongs to the NAD(P)-dependent epimerase/dehydratase family. Dihydroflavonol-4-reductase subfamily.</text>
</comment>
<name>A0A914D8V3_9BILA</name>
<reference evidence="5" key="1">
    <citation type="submission" date="2022-11" db="UniProtKB">
        <authorList>
            <consortium name="WormBaseParasite"/>
        </authorList>
    </citation>
    <scope>IDENTIFICATION</scope>
</reference>
<keyword evidence="4" id="KW-1185">Reference proteome</keyword>
<evidence type="ECO:0000313" key="5">
    <source>
        <dbReference type="WBParaSite" id="ACRNAN_scaffold21.g28841.t1"/>
    </source>
</evidence>
<evidence type="ECO:0000259" key="3">
    <source>
        <dbReference type="Pfam" id="PF01370"/>
    </source>
</evidence>
<dbReference type="InterPro" id="IPR050425">
    <property type="entry name" value="NAD(P)_dehydrat-like"/>
</dbReference>
<feature type="domain" description="NAD-dependent epimerase/dehydratase" evidence="3">
    <location>
        <begin position="9"/>
        <end position="243"/>
    </location>
</feature>
<dbReference type="Pfam" id="PF01370">
    <property type="entry name" value="Epimerase"/>
    <property type="match status" value="1"/>
</dbReference>
<organism evidence="4 5">
    <name type="scientific">Acrobeloides nanus</name>
    <dbReference type="NCBI Taxonomy" id="290746"/>
    <lineage>
        <taxon>Eukaryota</taxon>
        <taxon>Metazoa</taxon>
        <taxon>Ecdysozoa</taxon>
        <taxon>Nematoda</taxon>
        <taxon>Chromadorea</taxon>
        <taxon>Rhabditida</taxon>
        <taxon>Tylenchina</taxon>
        <taxon>Cephalobomorpha</taxon>
        <taxon>Cephaloboidea</taxon>
        <taxon>Cephalobidae</taxon>
        <taxon>Acrobeloides</taxon>
    </lineage>
</organism>
<dbReference type="WBParaSite" id="ACRNAN_scaffold21.g28841.t1">
    <property type="protein sequence ID" value="ACRNAN_scaffold21.g28841.t1"/>
    <property type="gene ID" value="ACRNAN_scaffold21.g28841"/>
</dbReference>
<dbReference type="InterPro" id="IPR036291">
    <property type="entry name" value="NAD(P)-bd_dom_sf"/>
</dbReference>
<sequence length="356" mass="39554">MANVKNSKILITGATGYVGAHCVKQALLDGYKVRAAVRSVKNEQKLKPLKDLDYASERLEFVEADLLKPDTWESAVIGCDYVFHVASPLPLNWGDETIVETAVKGTLNVLTACADCPTIKKVVITGASASVSWGNDSTKTFNEEDWADLNVSPGYVKSKVLAERQAWSFVENFSAGKNNFSLTVLLPCFILGPTLTNEEASSVTTIKRLLTHDVPGVPKIQFPIIDVRDVGKANILAITNRSSDGQRILLSSKSLWFREMAKVVENEFHKFGYCVPTREIPYPILYIYSFFDGQVKEFLPLVGHEQKLDNSKAKQILEMDFIQPEQSLIDMGHSLIARGIVPAKRDYKPAIDQTRL</sequence>
<dbReference type="InterPro" id="IPR001509">
    <property type="entry name" value="Epimerase_deHydtase"/>
</dbReference>
<keyword evidence="1" id="KW-0560">Oxidoreductase</keyword>
<evidence type="ECO:0000256" key="1">
    <source>
        <dbReference type="ARBA" id="ARBA00023002"/>
    </source>
</evidence>
<dbReference type="FunFam" id="3.40.50.720:FF:000336">
    <property type="entry name" value="Aldehyde reductase"/>
    <property type="match status" value="1"/>
</dbReference>
<dbReference type="AlphaFoldDB" id="A0A914D8V3"/>
<dbReference type="SUPFAM" id="SSF51735">
    <property type="entry name" value="NAD(P)-binding Rossmann-fold domains"/>
    <property type="match status" value="1"/>
</dbReference>
<dbReference type="PANTHER" id="PTHR10366">
    <property type="entry name" value="NAD DEPENDENT EPIMERASE/DEHYDRATASE"/>
    <property type="match status" value="1"/>
</dbReference>
<dbReference type="PANTHER" id="PTHR10366:SF564">
    <property type="entry name" value="STEROL-4-ALPHA-CARBOXYLATE 3-DEHYDROGENASE, DECARBOXYLATING"/>
    <property type="match status" value="1"/>
</dbReference>
<dbReference type="Gene3D" id="3.40.50.720">
    <property type="entry name" value="NAD(P)-binding Rossmann-like Domain"/>
    <property type="match status" value="1"/>
</dbReference>
<dbReference type="GO" id="GO:0016616">
    <property type="term" value="F:oxidoreductase activity, acting on the CH-OH group of donors, NAD or NADP as acceptor"/>
    <property type="evidence" value="ECO:0007669"/>
    <property type="project" value="TreeGrafter"/>
</dbReference>
<proteinExistence type="inferred from homology"/>
<protein>
    <submittedName>
        <fullName evidence="5">NAD-dependent epimerase/dehydratase domain-containing protein</fullName>
    </submittedName>
</protein>
<evidence type="ECO:0000313" key="4">
    <source>
        <dbReference type="Proteomes" id="UP000887540"/>
    </source>
</evidence>
<evidence type="ECO:0000256" key="2">
    <source>
        <dbReference type="ARBA" id="ARBA00023445"/>
    </source>
</evidence>